<dbReference type="PROSITE" id="PS50977">
    <property type="entry name" value="HTH_TETR_2"/>
    <property type="match status" value="1"/>
</dbReference>
<reference evidence="5 6" key="1">
    <citation type="journal article" date="2021" name="J. Biosci. Bioeng.">
        <title>Identification and characterization of a chc gene cluster responsible for the aromatization pathway of cyclohexanecarboxylate degradation in Sinomonas cyclohexanicum ATCC 51369.</title>
        <authorList>
            <person name="Yamamoto T."/>
            <person name="Hasegawa Y."/>
            <person name="Lau P.C.K."/>
            <person name="Iwaki H."/>
        </authorList>
    </citation>
    <scope>NUCLEOTIDE SEQUENCE [LARGE SCALE GENOMIC DNA]</scope>
    <source>
        <strain evidence="5 6">ATCC 51369</strain>
    </source>
</reference>
<sequence length="260" mass="28232">MPTPRGSATHWGEHSPGRRLPAAETRERLLSAAVRMLRATGLTVSLEHLSMEELIREADVPRSSVFRIWGSKANFFSDLLLELIRPESAFSSGYDLEADAQIMALVQRHQHLLATPEGRRAVLEEVVRVGIELYSDRVFGSQTFRFHAALGAALPTIPEPQRSRVEAALADAESTYVAHLAGLYEAIMPAVHLRPKEGLTTTDVAAAGSALVQGLAERRRMLPELAGHTLMRPGIGGEPVAWTLGAIAFLAIVDGMAETT</sequence>
<dbReference type="SUPFAM" id="SSF46689">
    <property type="entry name" value="Homeodomain-like"/>
    <property type="match status" value="1"/>
</dbReference>
<evidence type="ECO:0000259" key="4">
    <source>
        <dbReference type="PROSITE" id="PS50977"/>
    </source>
</evidence>
<evidence type="ECO:0000313" key="6">
    <source>
        <dbReference type="Proteomes" id="UP001319861"/>
    </source>
</evidence>
<evidence type="ECO:0000256" key="1">
    <source>
        <dbReference type="ARBA" id="ARBA00023125"/>
    </source>
</evidence>
<feature type="domain" description="HTH tetR-type" evidence="4">
    <location>
        <begin position="23"/>
        <end position="87"/>
    </location>
</feature>
<feature type="region of interest" description="Disordered" evidence="3">
    <location>
        <begin position="1"/>
        <end position="20"/>
    </location>
</feature>
<evidence type="ECO:0000313" key="5">
    <source>
        <dbReference type="EMBL" id="BCT77030.1"/>
    </source>
</evidence>
<protein>
    <recommendedName>
        <fullName evidence="4">HTH tetR-type domain-containing protein</fullName>
    </recommendedName>
</protein>
<dbReference type="Gene3D" id="1.10.357.10">
    <property type="entry name" value="Tetracycline Repressor, domain 2"/>
    <property type="match status" value="1"/>
</dbReference>
<gene>
    <name evidence="5" type="ORF">SCMU_28720</name>
</gene>
<evidence type="ECO:0000256" key="3">
    <source>
        <dbReference type="SAM" id="MobiDB-lite"/>
    </source>
</evidence>
<dbReference type="RefSeq" id="WP_229229781.1">
    <property type="nucleotide sequence ID" value="NZ_AP024525.1"/>
</dbReference>
<feature type="DNA-binding region" description="H-T-H motif" evidence="2">
    <location>
        <begin position="50"/>
        <end position="69"/>
    </location>
</feature>
<dbReference type="Proteomes" id="UP001319861">
    <property type="component" value="Chromosome"/>
</dbReference>
<dbReference type="InterPro" id="IPR001647">
    <property type="entry name" value="HTH_TetR"/>
</dbReference>
<name>A0ABM7PXM3_SINCY</name>
<evidence type="ECO:0000256" key="2">
    <source>
        <dbReference type="PROSITE-ProRule" id="PRU00335"/>
    </source>
</evidence>
<proteinExistence type="predicted"/>
<dbReference type="EMBL" id="AP024525">
    <property type="protein sequence ID" value="BCT77030.1"/>
    <property type="molecule type" value="Genomic_DNA"/>
</dbReference>
<organism evidence="5 6">
    <name type="scientific">Sinomonas cyclohexanicum</name>
    <name type="common">Corynebacterium cyclohexanicum</name>
    <dbReference type="NCBI Taxonomy" id="322009"/>
    <lineage>
        <taxon>Bacteria</taxon>
        <taxon>Bacillati</taxon>
        <taxon>Actinomycetota</taxon>
        <taxon>Actinomycetes</taxon>
        <taxon>Micrococcales</taxon>
        <taxon>Micrococcaceae</taxon>
        <taxon>Sinomonas</taxon>
    </lineage>
</organism>
<keyword evidence="6" id="KW-1185">Reference proteome</keyword>
<keyword evidence="1 2" id="KW-0238">DNA-binding</keyword>
<dbReference type="InterPro" id="IPR009057">
    <property type="entry name" value="Homeodomain-like_sf"/>
</dbReference>
<accession>A0ABM7PXM3</accession>